<reference evidence="10" key="1">
    <citation type="journal article" date="2020" name="Fungal Divers.">
        <title>Resolving the Mortierellaceae phylogeny through synthesis of multi-gene phylogenetics and phylogenomics.</title>
        <authorList>
            <person name="Vandepol N."/>
            <person name="Liber J."/>
            <person name="Desiro A."/>
            <person name="Na H."/>
            <person name="Kennedy M."/>
            <person name="Barry K."/>
            <person name="Grigoriev I.V."/>
            <person name="Miller A.N."/>
            <person name="O'Donnell K."/>
            <person name="Stajich J.E."/>
            <person name="Bonito G."/>
        </authorList>
    </citation>
    <scope>NUCLEOTIDE SEQUENCE</scope>
    <source>
        <strain evidence="10">REB-010B</strain>
    </source>
</reference>
<gene>
    <name evidence="10" type="primary">UBP2</name>
    <name evidence="10" type="ORF">BGZ99_007193</name>
</gene>
<accession>A0A9P6UQ36</accession>
<evidence type="ECO:0000313" key="11">
    <source>
        <dbReference type="Proteomes" id="UP000738325"/>
    </source>
</evidence>
<evidence type="ECO:0000256" key="4">
    <source>
        <dbReference type="ARBA" id="ARBA00022786"/>
    </source>
</evidence>
<sequence length="937" mass="106011">MANSDAPNLDEPAHDAWGQPGPDAWGQLPGSDNWGQQPGSDNWGEPGMDQWPELGLQEEHTHFMLSARELSDKGVTPPRWILDLAFHDVGLMAHVHLFYRNPHESGPDGKSPATISCSKCYKQYSVEITPGIHCSGLIHHLHTQYGAESTVSRCCHCGLTLKATLEPTTIPQSLLYRLRQNRRSYSNDVALPQFRDTLTMLVRILQDATNTNKPITGGINVDSNAFKSKIGMDNFSLEVFTHLRFSLDDRRLHPPESTPENIKFLNRCCFQLQLLLLEEAPELLADERDPKSPKIDMGNPRSLQAERHTIFSKLGCLSDMSDATIVNAFQTQVQHDDSIAHPLVDALTDIQSKRKSDLLDLEIVCRRSEGVVSTEELKRAYRAFEIPDNGEGISSEILVGLLRGSLHMGTIENVRIIAKARKDISIEELLEQPVFEMPQQQEEDPILDIYYAQNPIGLSNIGNTCYLNSLLQYLYTVREVRETVLTMEAYVENEDEEGWQEKVIDGRVLSRKDVAEAKEIVREMKNLFSSMESARTRSTAPSTRLVELLLTTGNNGPTETSTPRRSDQFFEQQDITGERHAAFRMVVNEKDGKSTDRFSRMFYVKANRKSIEENKDTHKVEERLIKEDFDALLLHVKDDAPLEELIDDYFVAPQAEETDEQKDLQGQEAGAGTSGSSGSGGDKSDITVTELPPLLQIHLIRTQFDRLDQTSYKSNATVSIPKRLYMDQYLDSNQEENADRIKKLKMWKKDRRECRRQLETIKHKRKLMKERALQRTEALAEATPVEKEGGTNILGEQIEQHDQPPAVDTTTSANAIEPATVVDAADLVSDDDIDMEEAEQLGKIFELTAQIQHGTEDMHREEYKIHAVFHHEGGTNFGHYWIYILDDQSDQPRWIKYSDDLVSEVGIAQESEVFQGERGSTACFCVYKRADVDPVQT</sequence>
<dbReference type="InterPro" id="IPR001394">
    <property type="entry name" value="Peptidase_C19_UCH"/>
</dbReference>
<dbReference type="Gene3D" id="3.90.70.10">
    <property type="entry name" value="Cysteine proteinases"/>
    <property type="match status" value="1"/>
</dbReference>
<evidence type="ECO:0000256" key="2">
    <source>
        <dbReference type="ARBA" id="ARBA00012759"/>
    </source>
</evidence>
<dbReference type="InterPro" id="IPR028889">
    <property type="entry name" value="USP"/>
</dbReference>
<dbReference type="GO" id="GO:0016579">
    <property type="term" value="P:protein deubiquitination"/>
    <property type="evidence" value="ECO:0007669"/>
    <property type="project" value="InterPro"/>
</dbReference>
<comment type="catalytic activity">
    <reaction evidence="1">
        <text>Thiol-dependent hydrolysis of ester, thioester, amide, peptide and isopeptide bonds formed by the C-terminal Gly of ubiquitin (a 76-residue protein attached to proteins as an intracellular targeting signal).</text>
        <dbReference type="EC" id="3.4.19.12"/>
    </reaction>
</comment>
<dbReference type="GO" id="GO:0004843">
    <property type="term" value="F:cysteine-type deubiquitinase activity"/>
    <property type="evidence" value="ECO:0007669"/>
    <property type="project" value="UniProtKB-EC"/>
</dbReference>
<feature type="domain" description="USP" evidence="9">
    <location>
        <begin position="456"/>
        <end position="930"/>
    </location>
</feature>
<dbReference type="SUPFAM" id="SSF54001">
    <property type="entry name" value="Cysteine proteinases"/>
    <property type="match status" value="1"/>
</dbReference>
<organism evidence="10 11">
    <name type="scientific">Dissophora globulifera</name>
    <dbReference type="NCBI Taxonomy" id="979702"/>
    <lineage>
        <taxon>Eukaryota</taxon>
        <taxon>Fungi</taxon>
        <taxon>Fungi incertae sedis</taxon>
        <taxon>Mucoromycota</taxon>
        <taxon>Mortierellomycotina</taxon>
        <taxon>Mortierellomycetes</taxon>
        <taxon>Mortierellales</taxon>
        <taxon>Mortierellaceae</taxon>
        <taxon>Dissophora</taxon>
    </lineage>
</organism>
<dbReference type="AlphaFoldDB" id="A0A9P6UQ36"/>
<dbReference type="GO" id="GO:0070628">
    <property type="term" value="F:proteasome binding"/>
    <property type="evidence" value="ECO:0007669"/>
    <property type="project" value="TreeGrafter"/>
</dbReference>
<proteinExistence type="predicted"/>
<dbReference type="PROSITE" id="PS00972">
    <property type="entry name" value="USP_1"/>
    <property type="match status" value="1"/>
</dbReference>
<keyword evidence="5" id="KW-0378">Hydrolase</keyword>
<dbReference type="Pfam" id="PF00443">
    <property type="entry name" value="UCH"/>
    <property type="match status" value="1"/>
</dbReference>
<evidence type="ECO:0000313" key="10">
    <source>
        <dbReference type="EMBL" id="KAG0315879.1"/>
    </source>
</evidence>
<dbReference type="PANTHER" id="PTHR43982:SF6">
    <property type="entry name" value="UBIQUITIN CARBOXYL-TERMINAL HYDROLASE 2-RELATED"/>
    <property type="match status" value="1"/>
</dbReference>
<dbReference type="InterPro" id="IPR038765">
    <property type="entry name" value="Papain-like_cys_pep_sf"/>
</dbReference>
<keyword evidence="4" id="KW-0833">Ubl conjugation pathway</keyword>
<keyword evidence="6" id="KW-0788">Thiol protease</keyword>
<dbReference type="GO" id="GO:0043161">
    <property type="term" value="P:proteasome-mediated ubiquitin-dependent protein catabolic process"/>
    <property type="evidence" value="ECO:0007669"/>
    <property type="project" value="InterPro"/>
</dbReference>
<dbReference type="GO" id="GO:0061136">
    <property type="term" value="P:regulation of proteasomal protein catabolic process"/>
    <property type="evidence" value="ECO:0007669"/>
    <property type="project" value="TreeGrafter"/>
</dbReference>
<evidence type="ECO:0000256" key="3">
    <source>
        <dbReference type="ARBA" id="ARBA00022670"/>
    </source>
</evidence>
<evidence type="ECO:0000259" key="9">
    <source>
        <dbReference type="PROSITE" id="PS50235"/>
    </source>
</evidence>
<feature type="region of interest" description="Disordered" evidence="8">
    <location>
        <begin position="657"/>
        <end position="687"/>
    </location>
</feature>
<dbReference type="OrthoDB" id="2420415at2759"/>
<keyword evidence="11" id="KW-1185">Reference proteome</keyword>
<dbReference type="EC" id="3.4.19.12" evidence="2"/>
<protein>
    <recommendedName>
        <fullName evidence="2">ubiquitinyl hydrolase 1</fullName>
        <ecNumber evidence="2">3.4.19.12</ecNumber>
    </recommendedName>
</protein>
<dbReference type="InterPro" id="IPR018200">
    <property type="entry name" value="USP_CS"/>
</dbReference>
<comment type="caution">
    <text evidence="10">The sequence shown here is derived from an EMBL/GenBank/DDBJ whole genome shotgun (WGS) entry which is preliminary data.</text>
</comment>
<dbReference type="PROSITE" id="PS50235">
    <property type="entry name" value="USP_3"/>
    <property type="match status" value="1"/>
</dbReference>
<feature type="non-terminal residue" evidence="10">
    <location>
        <position position="937"/>
    </location>
</feature>
<evidence type="ECO:0000256" key="1">
    <source>
        <dbReference type="ARBA" id="ARBA00000707"/>
    </source>
</evidence>
<dbReference type="InterPro" id="IPR044635">
    <property type="entry name" value="UBP14-like"/>
</dbReference>
<feature type="compositionally biased region" description="Gly residues" evidence="8">
    <location>
        <begin position="672"/>
        <end position="681"/>
    </location>
</feature>
<dbReference type="PANTHER" id="PTHR43982">
    <property type="entry name" value="UBIQUITIN CARBOXYL-TERMINAL HYDROLASE"/>
    <property type="match status" value="1"/>
</dbReference>
<evidence type="ECO:0000256" key="8">
    <source>
        <dbReference type="SAM" id="MobiDB-lite"/>
    </source>
</evidence>
<evidence type="ECO:0000256" key="6">
    <source>
        <dbReference type="ARBA" id="ARBA00022807"/>
    </source>
</evidence>
<dbReference type="Proteomes" id="UP000738325">
    <property type="component" value="Unassembled WGS sequence"/>
</dbReference>
<feature type="region of interest" description="Disordered" evidence="8">
    <location>
        <begin position="1"/>
        <end position="46"/>
    </location>
</feature>
<keyword evidence="3 10" id="KW-0645">Protease</keyword>
<dbReference type="EMBL" id="JAAAIP010000508">
    <property type="protein sequence ID" value="KAG0315879.1"/>
    <property type="molecule type" value="Genomic_DNA"/>
</dbReference>
<name>A0A9P6UQ36_9FUNG</name>
<keyword evidence="7" id="KW-0175">Coiled coil</keyword>
<evidence type="ECO:0000256" key="5">
    <source>
        <dbReference type="ARBA" id="ARBA00022801"/>
    </source>
</evidence>
<feature type="coiled-coil region" evidence="7">
    <location>
        <begin position="744"/>
        <end position="771"/>
    </location>
</feature>
<evidence type="ECO:0000256" key="7">
    <source>
        <dbReference type="SAM" id="Coils"/>
    </source>
</evidence>